<comment type="caution">
    <text evidence="3">The sequence shown here is derived from an EMBL/GenBank/DDBJ whole genome shotgun (WGS) entry which is preliminary data.</text>
</comment>
<dbReference type="VEuPathDB" id="PiroplasmaDB:TpMuguga_03g00882"/>
<name>Q4MYF8_THEPA</name>
<dbReference type="EMBL" id="AAGK01000006">
    <property type="protein sequence ID" value="EAN30724.1"/>
    <property type="molecule type" value="Genomic_DNA"/>
</dbReference>
<evidence type="ECO:0000256" key="1">
    <source>
        <dbReference type="SAM" id="MobiDB-lite"/>
    </source>
</evidence>
<feature type="compositionally biased region" description="Basic and acidic residues" evidence="1">
    <location>
        <begin position="350"/>
        <end position="362"/>
    </location>
</feature>
<evidence type="ECO:0000256" key="2">
    <source>
        <dbReference type="SAM" id="SignalP"/>
    </source>
</evidence>
<feature type="compositionally biased region" description="Basic residues" evidence="1">
    <location>
        <begin position="365"/>
        <end position="377"/>
    </location>
</feature>
<keyword evidence="2" id="KW-0732">Signal</keyword>
<dbReference type="RefSeq" id="XP_763007.1">
    <property type="nucleotide sequence ID" value="XM_757914.1"/>
</dbReference>
<gene>
    <name evidence="3" type="ordered locus">TP03_0882</name>
</gene>
<dbReference type="KEGG" id="tpv:TP03_0882"/>
<evidence type="ECO:0008006" key="5">
    <source>
        <dbReference type="Google" id="ProtNLM"/>
    </source>
</evidence>
<feature type="signal peptide" evidence="2">
    <location>
        <begin position="1"/>
        <end position="21"/>
    </location>
</feature>
<feature type="region of interest" description="Disordered" evidence="1">
    <location>
        <begin position="254"/>
        <end position="392"/>
    </location>
</feature>
<dbReference type="AlphaFoldDB" id="Q4MYF8"/>
<feature type="chain" id="PRO_5004241267" description="Theileria-specific sub-telomeric protein, SVSP family" evidence="2">
    <location>
        <begin position="22"/>
        <end position="607"/>
    </location>
</feature>
<organism evidence="3 4">
    <name type="scientific">Theileria parva</name>
    <name type="common">East coast fever infection agent</name>
    <dbReference type="NCBI Taxonomy" id="5875"/>
    <lineage>
        <taxon>Eukaryota</taxon>
        <taxon>Sar</taxon>
        <taxon>Alveolata</taxon>
        <taxon>Apicomplexa</taxon>
        <taxon>Aconoidasida</taxon>
        <taxon>Piroplasmida</taxon>
        <taxon>Theileriidae</taxon>
        <taxon>Theileria</taxon>
    </lineage>
</organism>
<dbReference type="eggNOG" id="ENOG502QU2K">
    <property type="taxonomic scope" value="Eukaryota"/>
</dbReference>
<accession>Q4MYF8</accession>
<feature type="region of interest" description="Disordered" evidence="1">
    <location>
        <begin position="183"/>
        <end position="202"/>
    </location>
</feature>
<reference evidence="3 4" key="1">
    <citation type="journal article" date="2005" name="Science">
        <title>Genome sequence of Theileria parva, a bovine pathogen that transforms lymphocytes.</title>
        <authorList>
            <person name="Gardner M.J."/>
            <person name="Bishop R."/>
            <person name="Shah T."/>
            <person name="de Villiers E.P."/>
            <person name="Carlton J.M."/>
            <person name="Hall N."/>
            <person name="Ren Q."/>
            <person name="Paulsen I.T."/>
            <person name="Pain A."/>
            <person name="Berriman M."/>
            <person name="Wilson R.J.M."/>
            <person name="Sato S."/>
            <person name="Ralph S.A."/>
            <person name="Mann D.J."/>
            <person name="Xiong Z."/>
            <person name="Shallom S.J."/>
            <person name="Weidman J."/>
            <person name="Jiang L."/>
            <person name="Lynn J."/>
            <person name="Weaver B."/>
            <person name="Shoaibi A."/>
            <person name="Domingo A.R."/>
            <person name="Wasawo D."/>
            <person name="Crabtree J."/>
            <person name="Wortman J.R."/>
            <person name="Haas B."/>
            <person name="Angiuoli S.V."/>
            <person name="Creasy T.H."/>
            <person name="Lu C."/>
            <person name="Suh B."/>
            <person name="Silva J.C."/>
            <person name="Utterback T.R."/>
            <person name="Feldblyum T.V."/>
            <person name="Pertea M."/>
            <person name="Allen J."/>
            <person name="Nierman W.C."/>
            <person name="Taracha E.L.N."/>
            <person name="Salzberg S.L."/>
            <person name="White O.R."/>
            <person name="Fitzhugh H.A."/>
            <person name="Morzaria S."/>
            <person name="Venter J.C."/>
            <person name="Fraser C.M."/>
            <person name="Nene V."/>
        </authorList>
    </citation>
    <scope>NUCLEOTIDE SEQUENCE [LARGE SCALE GENOMIC DNA]</scope>
    <source>
        <strain evidence="3 4">Muguga</strain>
    </source>
</reference>
<evidence type="ECO:0000313" key="4">
    <source>
        <dbReference type="Proteomes" id="UP000001949"/>
    </source>
</evidence>
<protein>
    <recommendedName>
        <fullName evidence="5">Theileria-specific sub-telomeric protein, SVSP family</fullName>
    </recommendedName>
</protein>
<feature type="compositionally biased region" description="Basic and acidic residues" evidence="1">
    <location>
        <begin position="383"/>
        <end position="392"/>
    </location>
</feature>
<dbReference type="InterPro" id="IPR007480">
    <property type="entry name" value="DUF529"/>
</dbReference>
<proteinExistence type="predicted"/>
<evidence type="ECO:0000313" key="3">
    <source>
        <dbReference type="EMBL" id="EAN30724.1"/>
    </source>
</evidence>
<feature type="compositionally biased region" description="Low complexity" evidence="1">
    <location>
        <begin position="296"/>
        <end position="339"/>
    </location>
</feature>
<dbReference type="InParanoid" id="Q4MYF8"/>
<dbReference type="Pfam" id="PF04385">
    <property type="entry name" value="FAINT"/>
    <property type="match status" value="1"/>
</dbReference>
<dbReference type="GeneID" id="3499819"/>
<sequence length="607" mass="72202">MNKNIAYNFVLIFIIIKYVQSQDNDPDQPSEDNEDDYNFDVSDLDEIIEEETAVLINPQYQPQYQQLQESQYPTQLQTQPQHYDLYQGESQGYQPELLGYQPELLPYQHESLQYQPESSCYQTELLEYDPYKQYQVQTQEQQLEEPQHHYYGPPLTQTVTQTQSQEPEQYYGTAPIIQPQQYPEYQPESSGYQPESQGYQPESSEYYLEQQYYPGYQQQQQQYQTDTYGYYQPPAPTQQITQQQEQYYITPPHQPSYQEQYYEPPVTQPTQQPSYQNYYPGYPPHQPSYQEQYYEPPVTQPAQQQQYYGPPTTLPQRTQPDQYYVPPPQQTTVQPSSQPRYQYYRPNQPIEERETETGHETTQKSTKRQNKQRKRTRATSGDQTEKKDGEESVKRIRPLVKKYDIKFYKRNYLGKLVEMIVCEYVITYTDTHKTKYNFYADLQQIECGGEIVYVHTNGRPYCSSLTHSKRTEIIVMTNSDGFTIINKVDGEWTRTDANIPDYVKFYKRDSGGNEILITNNEYNIDFTSLRSFRYTFLPGVRCHKVQVGNLVPWKKTEDDDNFPELIYVSPKLTVILKFYKYTKVFEKRGNMYQYLRTNKNLIKAKYT</sequence>
<dbReference type="STRING" id="5875.Q4MYF8"/>
<keyword evidence="4" id="KW-1185">Reference proteome</keyword>
<feature type="compositionally biased region" description="Polar residues" evidence="1">
    <location>
        <begin position="189"/>
        <end position="198"/>
    </location>
</feature>
<dbReference type="Proteomes" id="UP000001949">
    <property type="component" value="Unassembled WGS sequence"/>
</dbReference>
<feature type="compositionally biased region" description="Polar residues" evidence="1">
    <location>
        <begin position="268"/>
        <end position="277"/>
    </location>
</feature>